<dbReference type="InterPro" id="IPR003594">
    <property type="entry name" value="HATPase_dom"/>
</dbReference>
<dbReference type="GO" id="GO:0007234">
    <property type="term" value="P:osmosensory signaling via phosphorelay pathway"/>
    <property type="evidence" value="ECO:0007669"/>
    <property type="project" value="TreeGrafter"/>
</dbReference>
<evidence type="ECO:0000256" key="8">
    <source>
        <dbReference type="ARBA" id="ARBA00022991"/>
    </source>
</evidence>
<keyword evidence="6" id="KW-0808">Transferase</keyword>
<dbReference type="InterPro" id="IPR001294">
    <property type="entry name" value="Phytochrome"/>
</dbReference>
<evidence type="ECO:0000256" key="4">
    <source>
        <dbReference type="ARBA" id="ARBA00022543"/>
    </source>
</evidence>
<evidence type="ECO:0000256" key="7">
    <source>
        <dbReference type="ARBA" id="ARBA00022777"/>
    </source>
</evidence>
<evidence type="ECO:0000256" key="10">
    <source>
        <dbReference type="SAM" id="Coils"/>
    </source>
</evidence>
<dbReference type="InterPro" id="IPR036097">
    <property type="entry name" value="HisK_dim/P_sf"/>
</dbReference>
<dbReference type="GO" id="GO:0000156">
    <property type="term" value="F:phosphorelay response regulator activity"/>
    <property type="evidence" value="ECO:0007669"/>
    <property type="project" value="TreeGrafter"/>
</dbReference>
<dbReference type="PANTHER" id="PTHR42878:SF15">
    <property type="entry name" value="BACTERIOPHYTOCHROME"/>
    <property type="match status" value="1"/>
</dbReference>
<dbReference type="GO" id="GO:0030295">
    <property type="term" value="F:protein kinase activator activity"/>
    <property type="evidence" value="ECO:0007669"/>
    <property type="project" value="TreeGrafter"/>
</dbReference>
<organism evidence="13 14">
    <name type="scientific">Chryseobacterium elymi</name>
    <dbReference type="NCBI Taxonomy" id="395936"/>
    <lineage>
        <taxon>Bacteria</taxon>
        <taxon>Pseudomonadati</taxon>
        <taxon>Bacteroidota</taxon>
        <taxon>Flavobacteriia</taxon>
        <taxon>Flavobacteriales</taxon>
        <taxon>Weeksellaceae</taxon>
        <taxon>Chryseobacterium group</taxon>
        <taxon>Chryseobacterium</taxon>
    </lineage>
</organism>
<dbReference type="GO" id="GO:0009881">
    <property type="term" value="F:photoreceptor activity"/>
    <property type="evidence" value="ECO:0007669"/>
    <property type="project" value="UniProtKB-KW"/>
</dbReference>
<evidence type="ECO:0000256" key="1">
    <source>
        <dbReference type="ARBA" id="ARBA00000085"/>
    </source>
</evidence>
<gene>
    <name evidence="13" type="ORF">DRF60_04175</name>
</gene>
<comment type="caution">
    <text evidence="13">The sequence shown here is derived from an EMBL/GenBank/DDBJ whole genome shotgun (WGS) entry which is preliminary data.</text>
</comment>
<dbReference type="Gene3D" id="3.30.450.20">
    <property type="entry name" value="PAS domain"/>
    <property type="match status" value="1"/>
</dbReference>
<dbReference type="GO" id="GO:0009584">
    <property type="term" value="P:detection of visible light"/>
    <property type="evidence" value="ECO:0007669"/>
    <property type="project" value="InterPro"/>
</dbReference>
<dbReference type="InterPro" id="IPR003661">
    <property type="entry name" value="HisK_dim/P_dom"/>
</dbReference>
<keyword evidence="5" id="KW-0716">Sensory transduction</keyword>
<dbReference type="Proteomes" id="UP000257030">
    <property type="component" value="Unassembled WGS sequence"/>
</dbReference>
<feature type="domain" description="Histidine kinase" evidence="12">
    <location>
        <begin position="519"/>
        <end position="729"/>
    </location>
</feature>
<comment type="catalytic activity">
    <reaction evidence="1">
        <text>ATP + protein L-histidine = ADP + protein N-phospho-L-histidine.</text>
        <dbReference type="EC" id="2.7.13.3"/>
    </reaction>
</comment>
<keyword evidence="10" id="KW-0175">Coiled coil</keyword>
<accession>A0A3D9DNN3</accession>
<dbReference type="InterPro" id="IPR013654">
    <property type="entry name" value="PAS_2"/>
</dbReference>
<evidence type="ECO:0000256" key="6">
    <source>
        <dbReference type="ARBA" id="ARBA00022679"/>
    </source>
</evidence>
<dbReference type="Pfam" id="PF00512">
    <property type="entry name" value="HisKA"/>
    <property type="match status" value="1"/>
</dbReference>
<keyword evidence="8" id="KW-0157">Chromophore</keyword>
<dbReference type="Pfam" id="PF00360">
    <property type="entry name" value="PHY"/>
    <property type="match status" value="1"/>
</dbReference>
<dbReference type="InterPro" id="IPR050351">
    <property type="entry name" value="BphY/WalK/GraS-like"/>
</dbReference>
<evidence type="ECO:0000259" key="12">
    <source>
        <dbReference type="PROSITE" id="PS50109"/>
    </source>
</evidence>
<feature type="coiled-coil region" evidence="10">
    <location>
        <begin position="492"/>
        <end position="519"/>
    </location>
</feature>
<dbReference type="SUPFAM" id="SSF55874">
    <property type="entry name" value="ATPase domain of HSP90 chaperone/DNA topoisomerase II/histidine kinase"/>
    <property type="match status" value="1"/>
</dbReference>
<dbReference type="SUPFAM" id="SSF47384">
    <property type="entry name" value="Homodimeric domain of signal transducing histidine kinase"/>
    <property type="match status" value="1"/>
</dbReference>
<dbReference type="SMART" id="SM00065">
    <property type="entry name" value="GAF"/>
    <property type="match status" value="1"/>
</dbReference>
<dbReference type="InterPro" id="IPR035965">
    <property type="entry name" value="PAS-like_dom_sf"/>
</dbReference>
<dbReference type="SMART" id="SM00388">
    <property type="entry name" value="HisKA"/>
    <property type="match status" value="1"/>
</dbReference>
<protein>
    <recommendedName>
        <fullName evidence="3">histidine kinase</fullName>
        <ecNumber evidence="3">2.7.13.3</ecNumber>
    </recommendedName>
</protein>
<feature type="domain" description="Phytochrome chromophore attachment site" evidence="11">
    <location>
        <begin position="136"/>
        <end position="314"/>
    </location>
</feature>
<dbReference type="GO" id="GO:0000155">
    <property type="term" value="F:phosphorelay sensor kinase activity"/>
    <property type="evidence" value="ECO:0007669"/>
    <property type="project" value="InterPro"/>
</dbReference>
<keyword evidence="4" id="KW-0600">Photoreceptor protein</keyword>
<dbReference type="Gene3D" id="3.30.450.40">
    <property type="match status" value="1"/>
</dbReference>
<evidence type="ECO:0000256" key="2">
    <source>
        <dbReference type="ARBA" id="ARBA00006402"/>
    </source>
</evidence>
<evidence type="ECO:0000256" key="5">
    <source>
        <dbReference type="ARBA" id="ARBA00022606"/>
    </source>
</evidence>
<dbReference type="OrthoDB" id="9766459at2"/>
<dbReference type="RefSeq" id="WP_116010870.1">
    <property type="nucleotide sequence ID" value="NZ_QNUH01000003.1"/>
</dbReference>
<sequence length="729" mass="83842">MNFVECHEEPIHIPGYIQSFGYLIGIDAESQSITFFSRNITDIFRIGNAEQLFGRSLVDFPEIFHTVIDSDLYNSLQDFTRRENETHFDKVFIRGKEYHFSVFRSGKHIFLEFEAVLKNPNKRISNKYDNFYVIDNEKELWEQLLSTLSKIVNYDRMMVYKFMMDGSGKVIAERRNDNMESYLGLYYPESDIPRQARELYLKKRKRIFSNVYAETVPLISRTDENIDLTFVASRGMSPVHGQYIKNSGASSSFSVSIIIEDHLWGLVTCQNSEAKHIDLEDRVQAGIFTALASNAYSSFKSKNELKYRLELNEKSSQLKAEFLKHNNLFDSLVDNKGKIRKLPEADGLAIISEGNTVTVGVVPENGIIDTIAHWALENTAESIFVSRSFLKDHGEELGLDENAAGIIIYFIERSKKEMLIWFRKEFDEHIDWAGNPEKKVEVLLQDGKEIQVVSPRTSFQIFTENIKGNSKRWNARDVVSVQAVRDVILETSHKHYNAIKALNNELRKVNEELDSFSYTISHDLGTPLTVMKLNAQMLLSNFEKTEKNKNKLNSIVEEIDNMAEMMHDVLQLSRAKHSEIELQCLQPLNMIQKISENAKITFDSPKSIITIKECPDVLSDKTMLHQVFLNIINNAVKYSSNQEEPKVEIWGTEEGRTVVYRISDNGIGIPEQEKHKMFKIFNRMDNAKTFKGNGIGLSIVHRIMKRIGGNVDYESNKEGTCFILTFKKP</sequence>
<evidence type="ECO:0000313" key="14">
    <source>
        <dbReference type="Proteomes" id="UP000257030"/>
    </source>
</evidence>
<evidence type="ECO:0000259" key="11">
    <source>
        <dbReference type="PROSITE" id="PS50046"/>
    </source>
</evidence>
<reference evidence="13 14" key="1">
    <citation type="journal article" date="2010" name="Syst. Appl. Microbiol.">
        <title>Four new species of Chryseobacterium from the rhizosphere of coastal sand dune plants, Chryseobacterium elymi sp. nov., Chryseobacterium hagamense sp. nov., Chryseobacterium lathyri sp. nov. and Chryseobacterium rhizosphaerae sp. nov.</title>
        <authorList>
            <person name="Cho S.H."/>
            <person name="Lee K.S."/>
            <person name="Shin D.S."/>
            <person name="Han J.H."/>
            <person name="Park K.S."/>
            <person name="Lee C.H."/>
            <person name="Park K.H."/>
            <person name="Kim S.B."/>
        </authorList>
    </citation>
    <scope>NUCLEOTIDE SEQUENCE [LARGE SCALE GENOMIC DNA]</scope>
    <source>
        <strain evidence="13 14">KCTC 22547</strain>
    </source>
</reference>
<dbReference type="Gene3D" id="1.10.287.130">
    <property type="match status" value="1"/>
</dbReference>
<dbReference type="EMBL" id="QNUH01000003">
    <property type="protein sequence ID" value="REC79617.1"/>
    <property type="molecule type" value="Genomic_DNA"/>
</dbReference>
<keyword evidence="9" id="KW-0675">Receptor</keyword>
<dbReference type="CDD" id="cd00082">
    <property type="entry name" value="HisKA"/>
    <property type="match status" value="1"/>
</dbReference>
<dbReference type="Pfam" id="PF08446">
    <property type="entry name" value="PAS_2"/>
    <property type="match status" value="1"/>
</dbReference>
<dbReference type="SUPFAM" id="SSF55785">
    <property type="entry name" value="PYP-like sensor domain (PAS domain)"/>
    <property type="match status" value="1"/>
</dbReference>
<evidence type="ECO:0000256" key="9">
    <source>
        <dbReference type="ARBA" id="ARBA00023170"/>
    </source>
</evidence>
<comment type="similarity">
    <text evidence="2">In the N-terminal section; belongs to the phytochrome family.</text>
</comment>
<dbReference type="PANTHER" id="PTHR42878">
    <property type="entry name" value="TWO-COMPONENT HISTIDINE KINASE"/>
    <property type="match status" value="1"/>
</dbReference>
<dbReference type="InterPro" id="IPR036890">
    <property type="entry name" value="HATPase_C_sf"/>
</dbReference>
<dbReference type="InterPro" id="IPR013515">
    <property type="entry name" value="Phytochrome_cen-reg"/>
</dbReference>
<dbReference type="PROSITE" id="PS50046">
    <property type="entry name" value="PHYTOCHROME_2"/>
    <property type="match status" value="1"/>
</dbReference>
<dbReference type="CDD" id="cd00075">
    <property type="entry name" value="HATPase"/>
    <property type="match status" value="1"/>
</dbReference>
<dbReference type="Pfam" id="PF01590">
    <property type="entry name" value="GAF"/>
    <property type="match status" value="1"/>
</dbReference>
<dbReference type="InterPro" id="IPR016132">
    <property type="entry name" value="Phyto_chromo_attachment"/>
</dbReference>
<dbReference type="InterPro" id="IPR029016">
    <property type="entry name" value="GAF-like_dom_sf"/>
</dbReference>
<keyword evidence="7 13" id="KW-0418">Kinase</keyword>
<name>A0A3D9DNN3_9FLAO</name>
<dbReference type="AlphaFoldDB" id="A0A3D9DNN3"/>
<dbReference type="PRINTS" id="PR01033">
    <property type="entry name" value="PHYTOCHROME"/>
</dbReference>
<evidence type="ECO:0000256" key="3">
    <source>
        <dbReference type="ARBA" id="ARBA00012438"/>
    </source>
</evidence>
<dbReference type="InterPro" id="IPR043150">
    <property type="entry name" value="Phytochrome_PHY_sf"/>
</dbReference>
<dbReference type="GO" id="GO:0006355">
    <property type="term" value="P:regulation of DNA-templated transcription"/>
    <property type="evidence" value="ECO:0007669"/>
    <property type="project" value="InterPro"/>
</dbReference>
<dbReference type="SMART" id="SM00387">
    <property type="entry name" value="HATPase_c"/>
    <property type="match status" value="1"/>
</dbReference>
<dbReference type="Gene3D" id="3.30.450.270">
    <property type="match status" value="1"/>
</dbReference>
<dbReference type="EC" id="2.7.13.3" evidence="3"/>
<dbReference type="Pfam" id="PF02518">
    <property type="entry name" value="HATPase_c"/>
    <property type="match status" value="1"/>
</dbReference>
<dbReference type="InterPro" id="IPR005467">
    <property type="entry name" value="His_kinase_dom"/>
</dbReference>
<evidence type="ECO:0000313" key="13">
    <source>
        <dbReference type="EMBL" id="REC79617.1"/>
    </source>
</evidence>
<dbReference type="SUPFAM" id="SSF55781">
    <property type="entry name" value="GAF domain-like"/>
    <property type="match status" value="2"/>
</dbReference>
<dbReference type="PROSITE" id="PS50109">
    <property type="entry name" value="HIS_KIN"/>
    <property type="match status" value="1"/>
</dbReference>
<dbReference type="Gene3D" id="3.30.565.10">
    <property type="entry name" value="Histidine kinase-like ATPase, C-terminal domain"/>
    <property type="match status" value="1"/>
</dbReference>
<dbReference type="InterPro" id="IPR003018">
    <property type="entry name" value="GAF"/>
</dbReference>
<proteinExistence type="inferred from homology"/>
<keyword evidence="14" id="KW-1185">Reference proteome</keyword>